<gene>
    <name evidence="10" type="primary">NCAS0F01430</name>
    <name evidence="10" type="ordered locus">NCAS_0F01430</name>
</gene>
<dbReference type="GO" id="GO:0006511">
    <property type="term" value="P:ubiquitin-dependent protein catabolic process"/>
    <property type="evidence" value="ECO:0007669"/>
    <property type="project" value="EnsemblFungi"/>
</dbReference>
<dbReference type="GO" id="GO:0016567">
    <property type="term" value="P:protein ubiquitination"/>
    <property type="evidence" value="ECO:0007669"/>
    <property type="project" value="EnsemblFungi"/>
</dbReference>
<evidence type="ECO:0000313" key="10">
    <source>
        <dbReference type="EMBL" id="CCC70627.1"/>
    </source>
</evidence>
<dbReference type="FunCoup" id="G0VGK6">
    <property type="interactions" value="98"/>
</dbReference>
<dbReference type="KEGG" id="ncs:NCAS_0F01430"/>
<feature type="domain" description="MYND-type" evidence="9">
    <location>
        <begin position="492"/>
        <end position="533"/>
    </location>
</feature>
<dbReference type="OrthoDB" id="5594178at2759"/>
<sequence>MRDSNHRSVTSNKPVIVITSTSYDRRALDVNSDRPLVSSLNHLTYQVCNSVKIRETIANDGAMDRIVSILRSCHFSLYELLDLPLRHVSNHKMAQDIWKKKKQALMGWKWLLGLQCLVLTGTRGPEDIRRKVFHAGIIPILATILDNYLLYHKNYDYMKGEPLSFDFKALDTEQMFHFLRVDKNETYEDYLEFVVGKDLFRLSDDDDFINEELLRDEKINPSDFGDVWSIFTSKDGENPFMDEDNAYYKSNFPIPREFYLGRIVPKLDDILWSLQLLAFLSKYSYTRRELQSSEFVERLSFRGMINRARSRLSGIYKGNIVGAHYTPSLLKEKSPSPELGFPDMYNFEGKNDIHESLSQPTTDKFLEELLDVKRKCAEISAKTDGENELLNRNPYEQLNIQISTNNSSDRHVQESQLIDNFNANWNYRDLCKDLDEDTWNHIQKKEPINLFPLVENFTPGNSNPKDVVYWSSVIMRNSCRKDEEKGVRQCANFACGKWEEYPKQFAKCRRCKSTKYCSRACQLKSWKFHRYWCNETKLPSQGNSTTTESPSTNTTQTEPTMASGAETISTHSATAVRSVQRIANNHSTLLDNVDETTEPPPESNNMTLNMDH</sequence>
<dbReference type="AlphaFoldDB" id="G0VGK6"/>
<feature type="compositionally biased region" description="Polar residues" evidence="8">
    <location>
        <begin position="603"/>
        <end position="612"/>
    </location>
</feature>
<keyword evidence="11" id="KW-1185">Reference proteome</keyword>
<dbReference type="InterPro" id="IPR051664">
    <property type="entry name" value="MYND-type_zinc_finger"/>
</dbReference>
<comment type="similarity">
    <text evidence="2">Belongs to the MUB1/samB family.</text>
</comment>
<accession>G0VGK6</accession>
<reference key="2">
    <citation type="submission" date="2011-08" db="EMBL/GenBank/DDBJ databases">
        <title>Genome sequence of Naumovozyma castellii.</title>
        <authorList>
            <person name="Gordon J.L."/>
            <person name="Armisen D."/>
            <person name="Proux-Wera E."/>
            <person name="OhEigeartaigh S.S."/>
            <person name="Byrne K.P."/>
            <person name="Wolfe K.H."/>
        </authorList>
    </citation>
    <scope>NUCLEOTIDE SEQUENCE</scope>
    <source>
        <strain>Type strain:CBS 4309</strain>
    </source>
</reference>
<keyword evidence="5 7" id="KW-0863">Zinc-finger</keyword>
<dbReference type="OMA" id="QDMQYWA"/>
<dbReference type="InterPro" id="IPR002893">
    <property type="entry name" value="Znf_MYND"/>
</dbReference>
<evidence type="ECO:0000256" key="4">
    <source>
        <dbReference type="ARBA" id="ARBA00022723"/>
    </source>
</evidence>
<evidence type="ECO:0000256" key="1">
    <source>
        <dbReference type="ARBA" id="ARBA00004496"/>
    </source>
</evidence>
<dbReference type="SUPFAM" id="SSF144232">
    <property type="entry name" value="HIT/MYND zinc finger-like"/>
    <property type="match status" value="1"/>
</dbReference>
<organism evidence="10 11">
    <name type="scientific">Naumovozyma castellii</name>
    <name type="common">Yeast</name>
    <name type="synonym">Saccharomyces castellii</name>
    <dbReference type="NCBI Taxonomy" id="27288"/>
    <lineage>
        <taxon>Eukaryota</taxon>
        <taxon>Fungi</taxon>
        <taxon>Dikarya</taxon>
        <taxon>Ascomycota</taxon>
        <taxon>Saccharomycotina</taxon>
        <taxon>Saccharomycetes</taxon>
        <taxon>Saccharomycetales</taxon>
        <taxon>Saccharomycetaceae</taxon>
        <taxon>Naumovozyma</taxon>
    </lineage>
</organism>
<keyword evidence="4" id="KW-0479">Metal-binding</keyword>
<feature type="region of interest" description="Disordered" evidence="8">
    <location>
        <begin position="588"/>
        <end position="612"/>
    </location>
</feature>
<feature type="compositionally biased region" description="Low complexity" evidence="8">
    <location>
        <begin position="543"/>
        <end position="560"/>
    </location>
</feature>
<evidence type="ECO:0000256" key="6">
    <source>
        <dbReference type="ARBA" id="ARBA00022833"/>
    </source>
</evidence>
<dbReference type="InParanoid" id="G0VGK6"/>
<evidence type="ECO:0000256" key="8">
    <source>
        <dbReference type="SAM" id="MobiDB-lite"/>
    </source>
</evidence>
<dbReference type="GO" id="GO:0007163">
    <property type="term" value="P:establishment or maintenance of cell polarity"/>
    <property type="evidence" value="ECO:0007669"/>
    <property type="project" value="TreeGrafter"/>
</dbReference>
<evidence type="ECO:0000313" key="11">
    <source>
        <dbReference type="Proteomes" id="UP000001640"/>
    </source>
</evidence>
<dbReference type="Pfam" id="PF01753">
    <property type="entry name" value="zf-MYND"/>
    <property type="match status" value="1"/>
</dbReference>
<keyword evidence="3" id="KW-0963">Cytoplasm</keyword>
<evidence type="ECO:0000256" key="2">
    <source>
        <dbReference type="ARBA" id="ARBA00010655"/>
    </source>
</evidence>
<evidence type="ECO:0000256" key="5">
    <source>
        <dbReference type="ARBA" id="ARBA00022771"/>
    </source>
</evidence>
<dbReference type="Proteomes" id="UP000001640">
    <property type="component" value="Chromosome 6"/>
</dbReference>
<dbReference type="HOGENOM" id="CLU_014851_2_0_1"/>
<evidence type="ECO:0000256" key="7">
    <source>
        <dbReference type="PROSITE-ProRule" id="PRU00134"/>
    </source>
</evidence>
<evidence type="ECO:0000259" key="9">
    <source>
        <dbReference type="PROSITE" id="PS50865"/>
    </source>
</evidence>
<dbReference type="RefSeq" id="XP_003676982.1">
    <property type="nucleotide sequence ID" value="XM_003676934.1"/>
</dbReference>
<dbReference type="Gene3D" id="6.10.140.2220">
    <property type="match status" value="1"/>
</dbReference>
<feature type="region of interest" description="Disordered" evidence="8">
    <location>
        <begin position="539"/>
        <end position="563"/>
    </location>
</feature>
<reference evidence="10 11" key="1">
    <citation type="journal article" date="2011" name="Proc. Natl. Acad. Sci. U.S.A.">
        <title>Evolutionary erosion of yeast sex chromosomes by mating-type switching accidents.</title>
        <authorList>
            <person name="Gordon J.L."/>
            <person name="Armisen D."/>
            <person name="Proux-Wera E."/>
            <person name="Oheigeartaigh S.S."/>
            <person name="Byrne K.P."/>
            <person name="Wolfe K.H."/>
        </authorList>
    </citation>
    <scope>NUCLEOTIDE SEQUENCE [LARGE SCALE GENOMIC DNA]</scope>
    <source>
        <strain evidence="11">ATCC 76901 / BCRC 22586 / CBS 4309 / NBRC 1992 / NRRL Y-12630</strain>
    </source>
</reference>
<evidence type="ECO:0000256" key="3">
    <source>
        <dbReference type="ARBA" id="ARBA00022490"/>
    </source>
</evidence>
<dbReference type="PANTHER" id="PTHR47442">
    <property type="entry name" value="MYND-TYPE ZINC FINGER PROTEIN MUB1"/>
    <property type="match status" value="1"/>
</dbReference>
<dbReference type="GO" id="GO:1990304">
    <property type="term" value="C:MUB1-RAD6-UBR2 ubiquitin ligase complex"/>
    <property type="evidence" value="ECO:0007669"/>
    <property type="project" value="EnsemblFungi"/>
</dbReference>
<dbReference type="eggNOG" id="ENOG502QTM3">
    <property type="taxonomic scope" value="Eukaryota"/>
</dbReference>
<keyword evidence="6" id="KW-0862">Zinc</keyword>
<proteinExistence type="inferred from homology"/>
<dbReference type="PANTHER" id="PTHR47442:SF1">
    <property type="entry name" value="MYND-TYPE ZINC FINGER PROTEIN MUB1"/>
    <property type="match status" value="1"/>
</dbReference>
<dbReference type="EMBL" id="HE576757">
    <property type="protein sequence ID" value="CCC70627.1"/>
    <property type="molecule type" value="Genomic_DNA"/>
</dbReference>
<dbReference type="PROSITE" id="PS50865">
    <property type="entry name" value="ZF_MYND_2"/>
    <property type="match status" value="1"/>
</dbReference>
<dbReference type="GO" id="GO:0008270">
    <property type="term" value="F:zinc ion binding"/>
    <property type="evidence" value="ECO:0007669"/>
    <property type="project" value="UniProtKB-KW"/>
</dbReference>
<name>G0VGK6_NAUCA</name>
<comment type="subcellular location">
    <subcellularLocation>
        <location evidence="1">Cytoplasm</location>
    </subcellularLocation>
</comment>
<protein>
    <recommendedName>
        <fullName evidence="9">MYND-type domain-containing protein</fullName>
    </recommendedName>
</protein>
<dbReference type="GO" id="GO:0005737">
    <property type="term" value="C:cytoplasm"/>
    <property type="evidence" value="ECO:0007669"/>
    <property type="project" value="UniProtKB-SubCell"/>
</dbReference>
<dbReference type="GeneID" id="96904275"/>